<protein>
    <submittedName>
        <fullName evidence="1">Uncharacterized protein</fullName>
    </submittedName>
</protein>
<dbReference type="EMBL" id="MT142078">
    <property type="protein sequence ID" value="QJA74159.1"/>
    <property type="molecule type" value="Genomic_DNA"/>
</dbReference>
<reference evidence="1" key="1">
    <citation type="submission" date="2020-03" db="EMBL/GenBank/DDBJ databases">
        <title>The deep terrestrial virosphere.</title>
        <authorList>
            <person name="Holmfeldt K."/>
            <person name="Nilsson E."/>
            <person name="Simone D."/>
            <person name="Lopez-Fernandez M."/>
            <person name="Wu X."/>
            <person name="de Brujin I."/>
            <person name="Lundin D."/>
            <person name="Andersson A."/>
            <person name="Bertilsson S."/>
            <person name="Dopson M."/>
        </authorList>
    </citation>
    <scope>NUCLEOTIDE SEQUENCE</scope>
    <source>
        <strain evidence="1">MM415A02089</strain>
    </source>
</reference>
<accession>A0A6M3JVL8</accession>
<name>A0A6M3JVL8_9ZZZZ</name>
<evidence type="ECO:0000313" key="1">
    <source>
        <dbReference type="EMBL" id="QJA74159.1"/>
    </source>
</evidence>
<gene>
    <name evidence="1" type="ORF">MM415A02089_0008</name>
</gene>
<organism evidence="1">
    <name type="scientific">viral metagenome</name>
    <dbReference type="NCBI Taxonomy" id="1070528"/>
    <lineage>
        <taxon>unclassified sequences</taxon>
        <taxon>metagenomes</taxon>
        <taxon>organismal metagenomes</taxon>
    </lineage>
</organism>
<sequence>MKIQWLEDKFNAEELRKVCPKVKSVSSGWVVVGHRQTKDINGKDFVEPIREKGIEIEFEDNATEQDLKKLDAVLPFKRAKIKEEAML</sequence>
<dbReference type="AlphaFoldDB" id="A0A6M3JVL8"/>
<proteinExistence type="predicted"/>